<dbReference type="PANTHER" id="PTHR43465:SF2">
    <property type="entry name" value="DUF1680 DOMAIN PROTEIN (AFU_ORTHOLOGUE AFUA_1G08910)"/>
    <property type="match status" value="1"/>
</dbReference>
<dbReference type="PANTHER" id="PTHR43465">
    <property type="entry name" value="DUF1680 DOMAIN PROTEIN (AFU_ORTHOLOGUE AFUA_1G08910)"/>
    <property type="match status" value="1"/>
</dbReference>
<protein>
    <submittedName>
        <fullName evidence="2">Glycoside hydrolase family 127 protein</fullName>
    </submittedName>
</protein>
<dbReference type="Gene3D" id="1.50.10.20">
    <property type="match status" value="1"/>
</dbReference>
<feature type="domain" description="Non-reducing end beta-L-arabinofuranosidase-like GH127 catalytic" evidence="1">
    <location>
        <begin position="2"/>
        <end position="81"/>
    </location>
</feature>
<dbReference type="EMBL" id="JACJJC010000494">
    <property type="protein sequence ID" value="MBM6705431.1"/>
    <property type="molecule type" value="Genomic_DNA"/>
</dbReference>
<evidence type="ECO:0000259" key="1">
    <source>
        <dbReference type="Pfam" id="PF07944"/>
    </source>
</evidence>
<accession>A0ABS2DVQ4</accession>
<dbReference type="InterPro" id="IPR049174">
    <property type="entry name" value="Beta-AFase-like"/>
</dbReference>
<evidence type="ECO:0000313" key="2">
    <source>
        <dbReference type="EMBL" id="MBM6705431.1"/>
    </source>
</evidence>
<keyword evidence="3" id="KW-1185">Reference proteome</keyword>
<dbReference type="GO" id="GO:0016787">
    <property type="term" value="F:hydrolase activity"/>
    <property type="evidence" value="ECO:0007669"/>
    <property type="project" value="UniProtKB-KW"/>
</dbReference>
<keyword evidence="2" id="KW-0378">Hydrolase</keyword>
<dbReference type="InterPro" id="IPR008928">
    <property type="entry name" value="6-hairpin_glycosidase_sf"/>
</dbReference>
<organism evidence="2 3">
    <name type="scientific">Sutterella massiliensis</name>
    <dbReference type="NCBI Taxonomy" id="1816689"/>
    <lineage>
        <taxon>Bacteria</taxon>
        <taxon>Pseudomonadati</taxon>
        <taxon>Pseudomonadota</taxon>
        <taxon>Betaproteobacteria</taxon>
        <taxon>Burkholderiales</taxon>
        <taxon>Sutterellaceae</taxon>
        <taxon>Sutterella</taxon>
    </lineage>
</organism>
<gene>
    <name evidence="2" type="ORF">H6A60_13255</name>
</gene>
<dbReference type="SUPFAM" id="SSF48208">
    <property type="entry name" value="Six-hairpin glycosidases"/>
    <property type="match status" value="1"/>
</dbReference>
<feature type="non-terminal residue" evidence="2">
    <location>
        <position position="83"/>
    </location>
</feature>
<sequence length="83" mass="9429">YLDSVINIIAAAQEPDGYLTTCVTNKCYRLSGWWGRSKWEKINSHELYNSGHMYEAAVAHYRATGKRTFLDVAIKNADLVCKT</sequence>
<evidence type="ECO:0000313" key="3">
    <source>
        <dbReference type="Proteomes" id="UP000715095"/>
    </source>
</evidence>
<name>A0ABS2DVQ4_9BURK</name>
<dbReference type="Pfam" id="PF07944">
    <property type="entry name" value="Beta-AFase-like_GH127_cat"/>
    <property type="match status" value="1"/>
</dbReference>
<dbReference type="Proteomes" id="UP000715095">
    <property type="component" value="Unassembled WGS sequence"/>
</dbReference>
<dbReference type="InterPro" id="IPR012878">
    <property type="entry name" value="Beta-AFase-like_GH127_cat"/>
</dbReference>
<reference evidence="2 3" key="1">
    <citation type="journal article" date="2021" name="Sci. Rep.">
        <title>The distribution of antibiotic resistance genes in chicken gut microbiota commensals.</title>
        <authorList>
            <person name="Juricova H."/>
            <person name="Matiasovicova J."/>
            <person name="Kubasova T."/>
            <person name="Cejkova D."/>
            <person name="Rychlik I."/>
        </authorList>
    </citation>
    <scope>NUCLEOTIDE SEQUENCE [LARGE SCALE GENOMIC DNA]</scope>
    <source>
        <strain evidence="2 3">An829</strain>
    </source>
</reference>
<feature type="non-terminal residue" evidence="2">
    <location>
        <position position="1"/>
    </location>
</feature>
<comment type="caution">
    <text evidence="2">The sequence shown here is derived from an EMBL/GenBank/DDBJ whole genome shotgun (WGS) entry which is preliminary data.</text>
</comment>
<proteinExistence type="predicted"/>